<evidence type="ECO:0000313" key="3">
    <source>
        <dbReference type="Proteomes" id="UP000192247"/>
    </source>
</evidence>
<gene>
    <name evidence="2" type="ORF">BIW11_12190</name>
</gene>
<keyword evidence="1" id="KW-0732">Signal</keyword>
<accession>A0A1V9X840</accession>
<dbReference type="AlphaFoldDB" id="A0A1V9X840"/>
<dbReference type="InParanoid" id="A0A1V9X840"/>
<proteinExistence type="predicted"/>
<evidence type="ECO:0000256" key="1">
    <source>
        <dbReference type="SAM" id="SignalP"/>
    </source>
</evidence>
<protein>
    <submittedName>
        <fullName evidence="2">Uncharacterized protein</fullName>
    </submittedName>
</protein>
<keyword evidence="3" id="KW-1185">Reference proteome</keyword>
<dbReference type="PANTHER" id="PTHR33964">
    <property type="entry name" value="RE45066P-RELATED"/>
    <property type="match status" value="1"/>
</dbReference>
<feature type="signal peptide" evidence="1">
    <location>
        <begin position="1"/>
        <end position="36"/>
    </location>
</feature>
<dbReference type="OrthoDB" id="6475409at2759"/>
<dbReference type="EMBL" id="MNPL01020525">
    <property type="protein sequence ID" value="OQR69551.1"/>
    <property type="molecule type" value="Genomic_DNA"/>
</dbReference>
<dbReference type="PANTHER" id="PTHR33964:SF1">
    <property type="entry name" value="RE45066P"/>
    <property type="match status" value="1"/>
</dbReference>
<name>A0A1V9X840_9ACAR</name>
<feature type="chain" id="PRO_5010726138" evidence="1">
    <location>
        <begin position="37"/>
        <end position="270"/>
    </location>
</feature>
<comment type="caution">
    <text evidence="2">The sequence shown here is derived from an EMBL/GenBank/DDBJ whole genome shotgun (WGS) entry which is preliminary data.</text>
</comment>
<sequence length="270" mass="29609">MHLSNIRLLDGAPLVSRSSVMIVSLLIAFSVPLSCTTAPADDPECTLTYLDKCGKDIFLWTIANDQATAPSNAEELATHCERQAESEACVRKRSAKCHTNIVKGFSRLLYDAIHEEYEQRCDPASDLHASYLRMAPCINKMSPDMYNCTIRFIASTQSTTQSSHGKSLREKIPRACCSFAAYVHCAETSGRKHCDEETANFVKQYMEKTSGELLSFACGSYSAEADVCKKFLSGKPKSDEELLANFQASGVKSMLGALSKLSESLQASRG</sequence>
<evidence type="ECO:0000313" key="2">
    <source>
        <dbReference type="EMBL" id="OQR69551.1"/>
    </source>
</evidence>
<reference evidence="2 3" key="1">
    <citation type="journal article" date="2017" name="Gigascience">
        <title>Draft genome of the honey bee ectoparasitic mite, Tropilaelaps mercedesae, is shaped by the parasitic life history.</title>
        <authorList>
            <person name="Dong X."/>
            <person name="Armstrong S.D."/>
            <person name="Xia D."/>
            <person name="Makepeace B.L."/>
            <person name="Darby A.C."/>
            <person name="Kadowaki T."/>
        </authorList>
    </citation>
    <scope>NUCLEOTIDE SEQUENCE [LARGE SCALE GENOMIC DNA]</scope>
    <source>
        <strain evidence="2">Wuxi-XJTLU</strain>
    </source>
</reference>
<organism evidence="2 3">
    <name type="scientific">Tropilaelaps mercedesae</name>
    <dbReference type="NCBI Taxonomy" id="418985"/>
    <lineage>
        <taxon>Eukaryota</taxon>
        <taxon>Metazoa</taxon>
        <taxon>Ecdysozoa</taxon>
        <taxon>Arthropoda</taxon>
        <taxon>Chelicerata</taxon>
        <taxon>Arachnida</taxon>
        <taxon>Acari</taxon>
        <taxon>Parasitiformes</taxon>
        <taxon>Mesostigmata</taxon>
        <taxon>Gamasina</taxon>
        <taxon>Dermanyssoidea</taxon>
        <taxon>Laelapidae</taxon>
        <taxon>Tropilaelaps</taxon>
    </lineage>
</organism>
<dbReference type="Proteomes" id="UP000192247">
    <property type="component" value="Unassembled WGS sequence"/>
</dbReference>